<feature type="coiled-coil region" evidence="5">
    <location>
        <begin position="2838"/>
        <end position="2890"/>
    </location>
</feature>
<comment type="caution">
    <text evidence="11">The sequence shown here is derived from an EMBL/GenBank/DDBJ whole genome shotgun (WGS) entry which is preliminary data.</text>
</comment>
<proteinExistence type="predicted"/>
<feature type="region of interest" description="Disordered" evidence="6">
    <location>
        <begin position="482"/>
        <end position="513"/>
    </location>
</feature>
<dbReference type="PROSITE" id="PS00690">
    <property type="entry name" value="DEAH_ATP_HELICASE"/>
    <property type="match status" value="1"/>
</dbReference>
<feature type="compositionally biased region" description="Basic and acidic residues" evidence="6">
    <location>
        <begin position="1969"/>
        <end position="1986"/>
    </location>
</feature>
<feature type="compositionally biased region" description="Basic and acidic residues" evidence="6">
    <location>
        <begin position="835"/>
        <end position="849"/>
    </location>
</feature>
<feature type="compositionally biased region" description="Low complexity" evidence="6">
    <location>
        <begin position="484"/>
        <end position="495"/>
    </location>
</feature>
<dbReference type="Gene3D" id="3.40.50.300">
    <property type="entry name" value="P-loop containing nucleotide triphosphate hydrolases"/>
    <property type="match status" value="2"/>
</dbReference>
<evidence type="ECO:0000259" key="10">
    <source>
        <dbReference type="Pfam" id="PF18858"/>
    </source>
</evidence>
<name>A0ABW1XLQ9_9ALTE</name>
<feature type="transmembrane region" description="Helical" evidence="7">
    <location>
        <begin position="4188"/>
        <end position="4212"/>
    </location>
</feature>
<dbReference type="Proteomes" id="UP001596364">
    <property type="component" value="Unassembled WGS sequence"/>
</dbReference>
<evidence type="ECO:0000313" key="11">
    <source>
        <dbReference type="EMBL" id="MFC6441028.1"/>
    </source>
</evidence>
<dbReference type="InterPro" id="IPR041639">
    <property type="entry name" value="LPD39"/>
</dbReference>
<feature type="region of interest" description="Disordered" evidence="6">
    <location>
        <begin position="671"/>
        <end position="711"/>
    </location>
</feature>
<dbReference type="Gene3D" id="3.40.50.150">
    <property type="entry name" value="Vaccinia Virus protein VP39"/>
    <property type="match status" value="1"/>
</dbReference>
<protein>
    <submittedName>
        <fullName evidence="11">PLxRFG domain-containing protein</fullName>
    </submittedName>
</protein>
<dbReference type="NCBIfam" id="NF032893">
    <property type="entry name" value="tail-700"/>
    <property type="match status" value="1"/>
</dbReference>
<dbReference type="SUPFAM" id="SSF52540">
    <property type="entry name" value="P-loop containing nucleoside triphosphate hydrolases"/>
    <property type="match status" value="2"/>
</dbReference>
<evidence type="ECO:0000256" key="3">
    <source>
        <dbReference type="ARBA" id="ARBA00022691"/>
    </source>
</evidence>
<feature type="compositionally biased region" description="Polar residues" evidence="6">
    <location>
        <begin position="695"/>
        <end position="704"/>
    </location>
</feature>
<keyword evidence="1" id="KW-0489">Methyltransferase</keyword>
<evidence type="ECO:0000256" key="6">
    <source>
        <dbReference type="SAM" id="MobiDB-lite"/>
    </source>
</evidence>
<evidence type="ECO:0000313" key="12">
    <source>
        <dbReference type="Proteomes" id="UP001596364"/>
    </source>
</evidence>
<keyword evidence="2" id="KW-0808">Transferase</keyword>
<dbReference type="Pfam" id="PF18858">
    <property type="entry name" value="LPD39"/>
    <property type="match status" value="1"/>
</dbReference>
<accession>A0ABW1XLQ9</accession>
<reference evidence="12" key="1">
    <citation type="journal article" date="2019" name="Int. J. Syst. Evol. Microbiol.">
        <title>The Global Catalogue of Microorganisms (GCM) 10K type strain sequencing project: providing services to taxonomists for standard genome sequencing and annotation.</title>
        <authorList>
            <consortium name="The Broad Institute Genomics Platform"/>
            <consortium name="The Broad Institute Genome Sequencing Center for Infectious Disease"/>
            <person name="Wu L."/>
            <person name="Ma J."/>
        </authorList>
    </citation>
    <scope>NUCLEOTIDE SEQUENCE [LARGE SCALE GENOMIC DNA]</scope>
    <source>
        <strain evidence="12">CGMCC 1.16031</strain>
    </source>
</reference>
<evidence type="ECO:0000259" key="9">
    <source>
        <dbReference type="Pfam" id="PF13872"/>
    </source>
</evidence>
<keyword evidence="7" id="KW-0812">Transmembrane</keyword>
<evidence type="ECO:0000256" key="4">
    <source>
        <dbReference type="ARBA" id="ARBA00022801"/>
    </source>
</evidence>
<feature type="domain" description="Strawberry notch helicase C" evidence="8">
    <location>
        <begin position="2554"/>
        <end position="2761"/>
    </location>
</feature>
<evidence type="ECO:0000256" key="5">
    <source>
        <dbReference type="SAM" id="Coils"/>
    </source>
</evidence>
<dbReference type="EMBL" id="JBHSUS010000001">
    <property type="protein sequence ID" value="MFC6441028.1"/>
    <property type="molecule type" value="Genomic_DNA"/>
</dbReference>
<sequence length="4501" mass="500536">MPNKANPFKDYDLTNPYDIIASGRKLGLSDELMQQLAPEIWAAANPDNGGFLETKARNLGNAATDFVGNLSKITGNALGGAIRALPESLGGGDERADRVSASLNRWGDKARDLVDYQPEYSPELLESKGGVTFGNVYGFINEQMIQSLPEMAAAVYAPHAFAASTEQRLAEDRARNNNRVNPTGEDYLSVAPFTAGVMALERLGAHKAFGLDDGLRASDIARVTDDLVDGGSKLAIAKNASHKVGAAASVEAGTEFLQEGLEYTAGTLGTVEGFDGWDAFKQGGYGALGGAGTGAQLRGAANVWQGVQHKRTLDKLADEGLAFDLLTLQNEEKRLAKLQDDVANINQPQHDPATQALLQRYDRLNAEIESLLNPVQMRDPMGAANDPMWATEGEQTSTLNITVPASQPSADMDQLVEQATLLDPEYTAQVMKDAESMRGNVTDDMVDDYLLEKLTGIVDQSPAYKYSRGLLNIESDPVLDESTQANQAPQPEANATTTLPEQNFAPSDSDVDTTITDPLVKGLAEWNTQNDVDYIQKDPAHTVLHGLRSHSKQGRSFDEAINFDEETQAFFGGLTPDAQQQLRERYEQGADAINSLYKLYNQQVSKPGQQKAQRALDEKRYSKDYLDYSEHYQNHPEEIPEQDSAGWQFLATSTQMSKQEVALLQKQLYGETPAPAKTPPKAKKLKENDTEFRSHTGNTFNSVSEAEKARKENGLEKTTFVSKSGRKSFVLKKVTPWSGKQQVTVDDYTDYKGTLGAIFIPENQAATQQLWDIARTVDPQARLLKVSPSDNRQGVVFSSQEKAEAAIKMHGISVNGGAMIMPNLDTKLPATTAKTETEQEKSAPAEETKPFNFGSKTQNKFDSEADAEKARSKHDLQKVSFVEKIKGKLHKWKLTKVRAWNPKRVVVMRDLFEKGHGQQQGDKPPRAIFYVKDDSIKHQDHLWEIAKTVDPQAEKIVKTDAKDQLSTEKYYGVGFSSQALAEKAMKLHGITIEGESDHYPNFDASPELSNEQAAANTASDLLHPSDPRNKLVISNFSGNNVVLSAKGKPFPSREIAWKALVDNGLVGIAAVIKSKDGSSGKPIYQLRLVKPLEPHENVTVHRFDDQYGASVHYLKTRHPSVSDALVLAAHTAGLKDVRIGKAPDGSRTVFIYTADFLERLIAVSGINVHVGNDVHHLAAKVANAATREQADQNYERLLARWEAVKNHNENSRKSGKKSVAKKTDKVSTFGKLQKLKNYYFRNPDFKLQPVKESDQLTPAEEAELAEYVKEQNYHFLLETTHPDSTTNSVVNDLFSTGELNGIHALISKLREAFNDQVTVLDDILQDSGPHQQAFENLTEVSKDFIREKLQEGSLKTFLIAAKQRQKEDIDNQTRAGRPRFGTRPEPRTELFNGDNNKIFTKDKAEEAKAKIRAIMAGRANSGIDPELFTAGMTLTGYYVEAGMRNFKDYAAQMVKDFGENIKPYLLSFWEGTRAYPGLDTADMTKSDDAKQILTDLDSMLEDEADVDGEPETVDDSSVDKPAMEQALFMSLFDDAVDTMHESAKSFLPHDALSFKMYIAKKMGIKSKDVTYEMEKYAQEILERAMYKALRLQVVGSGWNRAAFDEVMEKAKNLYNAQPKLNVRTGKSQRLQAFSTPLPLSLLINRALGMWTEEFGGKVEFGDAVNEEKVLEPTAGNGLLLPLVELGNNLTINEIMPDRVNQIGKAGLSAGRRTGATNVLSKDAVTEDLVEAESQDVVIMNPPFGPSDTSYTVTGVDGLDYTLTDMDHIIAARQLQAMADSGRAALILGSSRDGKIKGKGRVFLNWLYNNYIVADHFDVDGKVYERQGAAWPIQVVIISGRRTTDNDNYAPTKLDRVKGETANDIFNAVEQRLDDNGFLDSHEWDHRAVEADYVSDGNASISPNIAPDDNAGTIQKVGKGNKGNKSTKESGVPDTGRNGNDGANGTGVVDSSGDRTDTGAGTGSVAGNTKLDKRDNPDSQKPDKEPTKGGSHLDSILRNLQSVERLNDYQAAYKTGSRGSNNGVLIPFNMAKQNQAALASLISRVGDLDEYVAYHLGYKDVDDMFAKANFMGLQVDSLALAIDKYFNGGKAIIIADQTGVGKGRQAAGMIRFAMQQGLLPVFITAKPNLFTDMYFDLLEIGLEPNEINAYIMNSGQRITSETDGGKTVTHQESPKQKEHQTYLKRMNAGQAEIGSSAFPFNMIMATYSQFAMQSARKGALLGVMENAFLILDEAHEASGESSETGNYFRQVVRDAKGITYLSATFAKRPDNLGLYFRTSLGDAANSIQELQDALSAGGIQMQTLLAAMLTESGELLRRERSFEGITIEDRFDKKNRDTHVKLYDSSARILQELIAFSNKFKDFIKDENDKIKAGAQLIGTSNIEQLNPYSFASVVHNYIRNLTMAIKAETVAQRAIDMVNTIDPKSGKPYSPVIALDSTMESIMKAYMDDNMISSGESIEGYSFSTLFEHALRSTMSVTERKPNGDTEKIYYHVDDLPYHLQVHVEKIRDMVAATDFDALPVSPIDYIRKRLTDAGISSGELTGRTNVLDLDKMVFNTKANVYGDKPRREIVDDFNKGKIGVLILNRAGSTGLSIHASEKESVTNKNPRHMIVAQPSLDINVFMQMLGRINRTGQVVLPSYELLWLDLPSEKRPAAVLRGKSRSLNANTSANTDSATSVDGLDMLNHYGDEIMRMYLSENPDILIKLGLSATGLNEREELARYITGKMAVLPTEEQEELFAAVEPMYEEYVAQLKQTGNFQLETTEMDLDATIDEQQILEEGDNTNAFDRDIKLNNADVKTQGKPMSGEEMQQLRSSLDRIAGAELFDSFANAFQTYIYERYAQRIADATKAIERAHGQPDKKIKELQDALREIEARKAKEMNAAQELKHLLHNRLRLGSAIKLEIDGEMVHGMVTDIKHSNDGKGNPYAPGKFKIKLALAHPLRHVNINASQVMTGSGTFKVVDMNHVPPEGLRNIFDTEHMKPQRGQRYILTGNLIKAFSKIDGGKVINFTTQKGQNETGILLPKDFDPANGIKDKLYVTDAPSMFRYLNETKDATLRSFGIRNADNFGFARVEKSGSTQLVMVVPVSNAALRKRYASEEVSAILGREVAWRNGQKAVSIEVTEEQATKIFDLFQEQTPFALTGSALEEFARINGIEARGDDWNTENLFWDKNEEVDHQRREILGMIGRLSLISTGLIGAGVGSKALIPADNTKTGEVTPLSVDALHAKLPKEVEAILRGEGKLKPALQALIKLAPPEIKALVQKLNSLVTSKSNANVIIDDDGHWNANGAVDIKDGEIRMRLFNAKLNDGTQLRGLSYGTFLHEALHTVVLSRYAKLSVAAYPENFGKLGQGDPKAAAALQQFTNLWREFSLAFGTVKDKPIWLKEALNTPDELFVRALTDPNLQHLMAQKKYKGRTLLQRFKDWVKRMLFSLEGTHPSWLDAALVGANDLLDAMANDPDNLAMIENYIALTSKSSGGSAHYDLNENPSEQSKGGRKRSNHLSRLSSEVKSYFKKLMDKYGREKVLKVLPLSEMADLYDHMTNGALQRYYDLTEAYAAYKAKALQYAEKHVEERWADLQKTNPDEERRMSHIMLNATMSQLSPDVAFVDQKIVQSLKARIAQIELDMQAHPKGGSLGQREYKGDLEQKLIDLKRVYRDLHKEWKTLAKNSPQAQQLYLDVREHYKVMWNKTKEYLIKRITELEGDNKHKTALIDKVKLQFEKAVQYGDYFPLFRTGNYIVTSTKDKGRDFMVTRHETLEEAEAEVKAMEKEGWNSSYKVEAKVKSSGQTSVWQSGKEILGAVESINSRARLGQLPEHSGGLVYEFNEMETLFEKLSDGAAKNALIDQIYQVMLDSLPEASAAKHFIHRNRVKGASADQRRAYAHTIYHSVQRAAKIQYQHKLEAEIINMRKLADDVTGRDNILLQQVADSVQERHDKTMNPNGSAISAWLSGFGFHYLLGGSVAAATVNMTQVPLVSVPYLGSIYGYRNTKNAMFKAYADALGSSLNLAQGKGVKRIWKTVSQVDSIIDVTNNNKNLSEMEVKMIKLLQDRGKIDVTQSLTIGQTADTDTKDYTWHNRQRGQAILRAWGSMFHNAEVLNRQVTALMTIRLELARNPRVSEERLYKIAAKAIDSTQFNYAAHNRGMWTRGDYSKLIFMFKTYSVNMISLMVKNTMRARRGDEQAKKFLIGFIGMHALGAGVFGIPLVGMFFELLFGLYDALDDDDDPDNYVRFVDELIMTVAKELGMNDYFADKTSVALRKGIINATLGIDMASRVGLDSMLWRAETDPEDTAFERIAKQLASLTPLTNIFGNIVEGGSMLHEAIWYKGGDPELAMKGVEKFLPNGAGDLFKPIRHGVYGQTTRAGNMVIPADEFQDFTGILSLMVEAGGFNTERMRDVYERRSIQFKENKYREKRRALLMDLAKFEMRRNDVVSDGTLTLIDRFNRDNPDMKIITSSITNSLKAQQAYEQQTVDGIRLQKKQEWRRDRRQYFGKDEKQD</sequence>
<keyword evidence="12" id="KW-1185">Reference proteome</keyword>
<dbReference type="InterPro" id="IPR027417">
    <property type="entry name" value="P-loop_NTPase"/>
</dbReference>
<feature type="region of interest" description="Disordered" evidence="6">
    <location>
        <begin position="1898"/>
        <end position="1994"/>
    </location>
</feature>
<dbReference type="SUPFAM" id="SSF53335">
    <property type="entry name" value="S-adenosyl-L-methionine-dependent methyltransferases"/>
    <property type="match status" value="1"/>
</dbReference>
<keyword evidence="7" id="KW-1133">Transmembrane helix</keyword>
<feature type="region of interest" description="Disordered" evidence="6">
    <location>
        <begin position="1368"/>
        <end position="1394"/>
    </location>
</feature>
<feature type="transmembrane region" description="Helical" evidence="7">
    <location>
        <begin position="4156"/>
        <end position="4176"/>
    </location>
</feature>
<feature type="domain" description="Large polyvalent protein-associated" evidence="10">
    <location>
        <begin position="3524"/>
        <end position="3720"/>
    </location>
</feature>
<dbReference type="InterPro" id="IPR029063">
    <property type="entry name" value="SAM-dependent_MTases_sf"/>
</dbReference>
<organism evidence="11 12">
    <name type="scientific">Pseudobowmanella zhangzhouensis</name>
    <dbReference type="NCBI Taxonomy" id="1537679"/>
    <lineage>
        <taxon>Bacteria</taxon>
        <taxon>Pseudomonadati</taxon>
        <taxon>Pseudomonadota</taxon>
        <taxon>Gammaproteobacteria</taxon>
        <taxon>Alteromonadales</taxon>
        <taxon>Alteromonadaceae</taxon>
    </lineage>
</organism>
<keyword evidence="3" id="KW-0949">S-adenosyl-L-methionine</keyword>
<dbReference type="Pfam" id="PF13871">
    <property type="entry name" value="Helicase_C_4"/>
    <property type="match status" value="1"/>
</dbReference>
<dbReference type="InterPro" id="IPR026937">
    <property type="entry name" value="SBNO_Helicase_C_dom"/>
</dbReference>
<dbReference type="PROSITE" id="PS00092">
    <property type="entry name" value="N6_MTASE"/>
    <property type="match status" value="1"/>
</dbReference>
<keyword evidence="7" id="KW-0472">Membrane</keyword>
<feature type="domain" description="Strawberry notch AAA" evidence="9">
    <location>
        <begin position="2089"/>
        <end position="2343"/>
    </location>
</feature>
<dbReference type="InterPro" id="IPR039187">
    <property type="entry name" value="SNO_AAA"/>
</dbReference>
<feature type="region of interest" description="Disordered" evidence="6">
    <location>
        <begin position="833"/>
        <end position="858"/>
    </location>
</feature>
<dbReference type="Pfam" id="PF13872">
    <property type="entry name" value="AAA_34"/>
    <property type="match status" value="1"/>
</dbReference>
<dbReference type="InterPro" id="IPR002052">
    <property type="entry name" value="DNA_methylase_N6_adenine_CS"/>
</dbReference>
<evidence type="ECO:0000256" key="2">
    <source>
        <dbReference type="ARBA" id="ARBA00022679"/>
    </source>
</evidence>
<evidence type="ECO:0000259" key="8">
    <source>
        <dbReference type="Pfam" id="PF13871"/>
    </source>
</evidence>
<dbReference type="RefSeq" id="WP_131258631.1">
    <property type="nucleotide sequence ID" value="NZ_JBHSUS010000001.1"/>
</dbReference>
<feature type="compositionally biased region" description="Basic and acidic residues" evidence="6">
    <location>
        <begin position="685"/>
        <end position="694"/>
    </location>
</feature>
<feature type="region of interest" description="Disordered" evidence="6">
    <location>
        <begin position="3482"/>
        <end position="3505"/>
    </location>
</feature>
<dbReference type="InterPro" id="IPR002464">
    <property type="entry name" value="DNA/RNA_helicase_DEAH_CS"/>
</dbReference>
<keyword evidence="5" id="KW-0175">Coiled coil</keyword>
<gene>
    <name evidence="11" type="ORF">ACFP85_12815</name>
</gene>
<keyword evidence="4" id="KW-0378">Hydrolase</keyword>
<evidence type="ECO:0000256" key="7">
    <source>
        <dbReference type="SAM" id="Phobius"/>
    </source>
</evidence>
<feature type="compositionally biased region" description="Polar residues" evidence="6">
    <location>
        <begin position="496"/>
        <end position="513"/>
    </location>
</feature>
<evidence type="ECO:0000256" key="1">
    <source>
        <dbReference type="ARBA" id="ARBA00022603"/>
    </source>
</evidence>